<dbReference type="OrthoDB" id="6360013at2759"/>
<dbReference type="PANTHER" id="PTHR24373:SF370">
    <property type="entry name" value="FISH-LIPS, ISOFORM E"/>
    <property type="match status" value="1"/>
</dbReference>
<gene>
    <name evidence="2" type="ORF">DICVIV_08075</name>
</gene>
<dbReference type="SUPFAM" id="SSF52058">
    <property type="entry name" value="L domain-like"/>
    <property type="match status" value="1"/>
</dbReference>
<dbReference type="AlphaFoldDB" id="A0A0D8XU30"/>
<evidence type="ECO:0000313" key="3">
    <source>
        <dbReference type="Proteomes" id="UP000053766"/>
    </source>
</evidence>
<dbReference type="STRING" id="29172.A0A0D8XU30"/>
<accession>A0A0D8XU30</accession>
<dbReference type="Proteomes" id="UP000053766">
    <property type="component" value="Unassembled WGS sequence"/>
</dbReference>
<evidence type="ECO:0000313" key="2">
    <source>
        <dbReference type="EMBL" id="KJH45881.1"/>
    </source>
</evidence>
<name>A0A0D8XU30_DICVI</name>
<keyword evidence="1" id="KW-0732">Signal</keyword>
<dbReference type="InterPro" id="IPR032675">
    <property type="entry name" value="LRR_dom_sf"/>
</dbReference>
<organism evidence="2 3">
    <name type="scientific">Dictyocaulus viviparus</name>
    <name type="common">Bovine lungworm</name>
    <dbReference type="NCBI Taxonomy" id="29172"/>
    <lineage>
        <taxon>Eukaryota</taxon>
        <taxon>Metazoa</taxon>
        <taxon>Ecdysozoa</taxon>
        <taxon>Nematoda</taxon>
        <taxon>Chromadorea</taxon>
        <taxon>Rhabditida</taxon>
        <taxon>Rhabditina</taxon>
        <taxon>Rhabditomorpha</taxon>
        <taxon>Strongyloidea</taxon>
        <taxon>Metastrongylidae</taxon>
        <taxon>Dictyocaulus</taxon>
    </lineage>
</organism>
<dbReference type="Pfam" id="PF13306">
    <property type="entry name" value="LRR_5"/>
    <property type="match status" value="3"/>
</dbReference>
<protein>
    <recommendedName>
        <fullName evidence="4">Leucine Rich repeat-containing domain protein</fullName>
    </recommendedName>
</protein>
<dbReference type="Gene3D" id="3.80.10.10">
    <property type="entry name" value="Ribonuclease Inhibitor"/>
    <property type="match status" value="2"/>
</dbReference>
<dbReference type="GO" id="GO:0005615">
    <property type="term" value="C:extracellular space"/>
    <property type="evidence" value="ECO:0007669"/>
    <property type="project" value="TreeGrafter"/>
</dbReference>
<sequence>MDSSSFELKSFHFRCDSSTFSKLVIPYLGGVYVASLTVHSCSTVFVANDSFSGVILSDRLEFSNIGRLTFEPYAFRNLLKSPKQLVIDKCSLPVVLPYTFTGLSHMEHFWFRNSTIHQLHTHAFYHLRHVNYLYFRDVTFHRIEQRAFGKCFFAGKMYSINHLFMGGTIRVNSSDRWLLAASFVDEVVLEGVTGDIDESFIYDTNIRVVIVRDSTLSLRSRDAMVTTSDETIQEQMKHYGAELHIINVNMNALTSALLRYFNRITISNCSIQNISPSTRSFTTSVHSNLIVTISNTTIHSIDSYALANLSVFEFQFWKCRVKSLKRFAISGGRFERVRIEATRITSFDETIFADSYMNSLRITNVDITKIQQMAFHRSTIRKLEIVDTRIDILEKLAFSGSQIHALSLRRTTINNIEDNPFEHAEIIEVQIVGCHLAGIQARQLFSKLTPVRLQVINSSIDCDPNDCEANSMLLKSPRHELHWNFKGNSCRISNDLKNQHSTICTKPIIFRHSGITCRLSWMIADCVCSDTLSSVKLSAINTTVIIIGDCEHLSITETNSAKALYLFRIYRCDLVRVGEMLKALTIYHSNVVVYETAIRNTHLSIIYLLYTNILKIAQNALYNVNIDELIVKNSIMNWHPLAFIESRIQQADIIESKIATITPLVQIVTDLRITNSILMNAESLSTMENLSLNNNTILCCCDDARGYCRANKTDLQNCAIHFGRFVCGESNQKNNMSYLYTSFIISLIFVII</sequence>
<evidence type="ECO:0008006" key="4">
    <source>
        <dbReference type="Google" id="ProtNLM"/>
    </source>
</evidence>
<dbReference type="InterPro" id="IPR050328">
    <property type="entry name" value="Dev_Immune_Receptor"/>
</dbReference>
<dbReference type="InterPro" id="IPR026906">
    <property type="entry name" value="LRR_5"/>
</dbReference>
<dbReference type="EMBL" id="KN716381">
    <property type="protein sequence ID" value="KJH45881.1"/>
    <property type="molecule type" value="Genomic_DNA"/>
</dbReference>
<reference evidence="3" key="2">
    <citation type="journal article" date="2016" name="Sci. Rep.">
        <title>Dictyocaulus viviparus genome, variome and transcriptome elucidate lungworm biology and support future intervention.</title>
        <authorList>
            <person name="McNulty S.N."/>
            <person name="Strube C."/>
            <person name="Rosa B.A."/>
            <person name="Martin J.C."/>
            <person name="Tyagi R."/>
            <person name="Choi Y.J."/>
            <person name="Wang Q."/>
            <person name="Hallsworth Pepin K."/>
            <person name="Zhang X."/>
            <person name="Ozersky P."/>
            <person name="Wilson R.K."/>
            <person name="Sternberg P.W."/>
            <person name="Gasser R.B."/>
            <person name="Mitreva M."/>
        </authorList>
    </citation>
    <scope>NUCLEOTIDE SEQUENCE [LARGE SCALE GENOMIC DNA]</scope>
    <source>
        <strain evidence="3">HannoverDv2000</strain>
    </source>
</reference>
<proteinExistence type="predicted"/>
<dbReference type="PANTHER" id="PTHR24373">
    <property type="entry name" value="SLIT RELATED LEUCINE-RICH REPEAT NEURONAL PROTEIN"/>
    <property type="match status" value="1"/>
</dbReference>
<dbReference type="GO" id="GO:0031012">
    <property type="term" value="C:extracellular matrix"/>
    <property type="evidence" value="ECO:0007669"/>
    <property type="project" value="TreeGrafter"/>
</dbReference>
<reference evidence="2 3" key="1">
    <citation type="submission" date="2013-11" db="EMBL/GenBank/DDBJ databases">
        <title>Draft genome of the bovine lungworm Dictyocaulus viviparus.</title>
        <authorList>
            <person name="Mitreva M."/>
        </authorList>
    </citation>
    <scope>NUCLEOTIDE SEQUENCE [LARGE SCALE GENOMIC DNA]</scope>
    <source>
        <strain evidence="2 3">HannoverDv2000</strain>
    </source>
</reference>
<keyword evidence="3" id="KW-1185">Reference proteome</keyword>
<evidence type="ECO:0000256" key="1">
    <source>
        <dbReference type="ARBA" id="ARBA00022729"/>
    </source>
</evidence>